<dbReference type="InterPro" id="IPR045012">
    <property type="entry name" value="NLP"/>
</dbReference>
<dbReference type="EMBL" id="LXQA010030725">
    <property type="protein sequence ID" value="MCH95806.1"/>
    <property type="molecule type" value="Genomic_DNA"/>
</dbReference>
<proteinExistence type="predicted"/>
<sequence length="118" mass="12846">MQKICKSLRTVSGAELSEIESSQAGFEKNSVPSFPPSSKRKSRMTPFINENHGSVQKLSSKASNLRNNGNEPSSDQERNGPKRRGEKNRSSSEKNVSLSVLQQYFSGSLKDAAKSIGG</sequence>
<comment type="caution">
    <text evidence="2">The sequence shown here is derived from an EMBL/GenBank/DDBJ whole genome shotgun (WGS) entry which is preliminary data.</text>
</comment>
<protein>
    <submittedName>
        <fullName evidence="2">Protein NLP8-like</fullName>
    </submittedName>
</protein>
<organism evidence="2 3">
    <name type="scientific">Trifolium medium</name>
    <dbReference type="NCBI Taxonomy" id="97028"/>
    <lineage>
        <taxon>Eukaryota</taxon>
        <taxon>Viridiplantae</taxon>
        <taxon>Streptophyta</taxon>
        <taxon>Embryophyta</taxon>
        <taxon>Tracheophyta</taxon>
        <taxon>Spermatophyta</taxon>
        <taxon>Magnoliopsida</taxon>
        <taxon>eudicotyledons</taxon>
        <taxon>Gunneridae</taxon>
        <taxon>Pentapetalae</taxon>
        <taxon>rosids</taxon>
        <taxon>fabids</taxon>
        <taxon>Fabales</taxon>
        <taxon>Fabaceae</taxon>
        <taxon>Papilionoideae</taxon>
        <taxon>50 kb inversion clade</taxon>
        <taxon>NPAAA clade</taxon>
        <taxon>Hologalegina</taxon>
        <taxon>IRL clade</taxon>
        <taxon>Trifolieae</taxon>
        <taxon>Trifolium</taxon>
    </lineage>
</organism>
<feature type="region of interest" description="Disordered" evidence="1">
    <location>
        <begin position="19"/>
        <end position="97"/>
    </location>
</feature>
<dbReference type="PANTHER" id="PTHR32002">
    <property type="entry name" value="PROTEIN NLP8"/>
    <property type="match status" value="1"/>
</dbReference>
<dbReference type="PANTHER" id="PTHR32002:SF41">
    <property type="entry name" value="PROTEIN NLP8"/>
    <property type="match status" value="1"/>
</dbReference>
<evidence type="ECO:0000313" key="3">
    <source>
        <dbReference type="Proteomes" id="UP000265520"/>
    </source>
</evidence>
<dbReference type="Proteomes" id="UP000265520">
    <property type="component" value="Unassembled WGS sequence"/>
</dbReference>
<reference evidence="2 3" key="1">
    <citation type="journal article" date="2018" name="Front. Plant Sci.">
        <title>Red Clover (Trifolium pratense) and Zigzag Clover (T. medium) - A Picture of Genomic Similarities and Differences.</title>
        <authorList>
            <person name="Dluhosova J."/>
            <person name="Istvanek J."/>
            <person name="Nedelnik J."/>
            <person name="Repkova J."/>
        </authorList>
    </citation>
    <scope>NUCLEOTIDE SEQUENCE [LARGE SCALE GENOMIC DNA]</scope>
    <source>
        <strain evidence="3">cv. 10/8</strain>
        <tissue evidence="2">Leaf</tissue>
    </source>
</reference>
<dbReference type="AlphaFoldDB" id="A0A392N7P4"/>
<evidence type="ECO:0000256" key="1">
    <source>
        <dbReference type="SAM" id="MobiDB-lite"/>
    </source>
</evidence>
<feature type="compositionally biased region" description="Polar residues" evidence="1">
    <location>
        <begin position="51"/>
        <end position="73"/>
    </location>
</feature>
<evidence type="ECO:0000313" key="2">
    <source>
        <dbReference type="EMBL" id="MCH95806.1"/>
    </source>
</evidence>
<accession>A0A392N7P4</accession>
<dbReference type="GO" id="GO:0003700">
    <property type="term" value="F:DNA-binding transcription factor activity"/>
    <property type="evidence" value="ECO:0007669"/>
    <property type="project" value="InterPro"/>
</dbReference>
<name>A0A392N7P4_9FABA</name>
<keyword evidence="3" id="KW-1185">Reference proteome</keyword>